<dbReference type="OrthoDB" id="7820657at2"/>
<evidence type="ECO:0008006" key="3">
    <source>
        <dbReference type="Google" id="ProtNLM"/>
    </source>
</evidence>
<dbReference type="Pfam" id="PF13704">
    <property type="entry name" value="Glyco_tranf_2_4"/>
    <property type="match status" value="1"/>
</dbReference>
<evidence type="ECO:0000313" key="1">
    <source>
        <dbReference type="EMBL" id="RJL03972.1"/>
    </source>
</evidence>
<dbReference type="RefSeq" id="WP_119900739.1">
    <property type="nucleotide sequence ID" value="NZ_QNRC01000012.1"/>
</dbReference>
<accession>A0A418ZVT5</accession>
<proteinExistence type="predicted"/>
<name>A0A418ZVT5_9RHOB</name>
<dbReference type="EMBL" id="QZEW01000133">
    <property type="protein sequence ID" value="RJL03972.1"/>
    <property type="molecule type" value="Genomic_DNA"/>
</dbReference>
<dbReference type="AlphaFoldDB" id="A0A418ZVT5"/>
<reference evidence="2" key="1">
    <citation type="submission" date="2018-09" db="EMBL/GenBank/DDBJ databases">
        <title>Paracoccus onubensis nov. sp. a moderate halophilic bacterium isolated from Gruta de las Maravillas (Aracena, Spain).</title>
        <authorList>
            <person name="Jurado V."/>
            <person name="Gutierrez-Patricio S."/>
            <person name="Gonzalez-Pimentel J.L."/>
            <person name="Miller A.Z."/>
            <person name="Laiz L."/>
            <person name="Saiz-Jimenez C."/>
        </authorList>
    </citation>
    <scope>NUCLEOTIDE SEQUENCE [LARGE SCALE GENOMIC DNA]</scope>
    <source>
        <strain evidence="2">DSM 26381</strain>
    </source>
</reference>
<gene>
    <name evidence="1" type="ORF">D3P05_21060</name>
</gene>
<evidence type="ECO:0000313" key="2">
    <source>
        <dbReference type="Proteomes" id="UP000283587"/>
    </source>
</evidence>
<comment type="caution">
    <text evidence="1">The sequence shown here is derived from an EMBL/GenBank/DDBJ whole genome shotgun (WGS) entry which is preliminary data.</text>
</comment>
<dbReference type="Proteomes" id="UP000283587">
    <property type="component" value="Unassembled WGS sequence"/>
</dbReference>
<keyword evidence="2" id="KW-1185">Reference proteome</keyword>
<sequence length="288" mass="32826">MNPPRLEDYLARRPATLAKGPIAVVLIEDSAAVEETLLHHLRAGFRHVLALSPEPVAMPQDTATHITNLIWNTRRPAAHVGAVNAVIRAVPAGTWLYYCFNAEFLFFPFSESRRVGEMLAFHAEERRDAMLTYVIDLYAPDLAAHPDAVDLEQAMFDRTGYYALGRPGPDGHPLERQLDFHGGLRWRFEEFVPADRRRIDRIGLFRALPELRVTPDHRFNIPEYNTYSCPWHHNLTAAIASFRVAKALASNPGSRDRIGGFVWRSSHRFDWSSQQLMDLGLMEPGQWF</sequence>
<organism evidence="1 2">
    <name type="scientific">Paracoccus siganidrum</name>
    <dbReference type="NCBI Taxonomy" id="1276757"/>
    <lineage>
        <taxon>Bacteria</taxon>
        <taxon>Pseudomonadati</taxon>
        <taxon>Pseudomonadota</taxon>
        <taxon>Alphaproteobacteria</taxon>
        <taxon>Rhodobacterales</taxon>
        <taxon>Paracoccaceae</taxon>
        <taxon>Paracoccus</taxon>
    </lineage>
</organism>
<protein>
    <recommendedName>
        <fullName evidence="3">Glycosyltransferase family 2 protein</fullName>
    </recommendedName>
</protein>